<dbReference type="EMBL" id="LJCR01003368">
    <property type="protein sequence ID" value="KPV47549.1"/>
    <property type="molecule type" value="Genomic_DNA"/>
</dbReference>
<sequence>STVYQRIGGGPWKRTDGSAMGGIQAQPLSAQFNLLQEKASAIINFGPENVGNVPATRYQVWLSGTNALALSGENAGMLPAQTRDEIAKLTFKYDFWIGTQDSFLHQQNIEITVPENGDTPAVTTSILTTFYDINDPNISVNAPQ</sequence>
<evidence type="ECO:0000313" key="1">
    <source>
        <dbReference type="EMBL" id="KPV47549.1"/>
    </source>
</evidence>
<reference evidence="1 2" key="1">
    <citation type="submission" date="2015-09" db="EMBL/GenBank/DDBJ databases">
        <title>Draft genome sequence of Kouleothrix aurantiaca JCM 19913.</title>
        <authorList>
            <person name="Hemp J."/>
        </authorList>
    </citation>
    <scope>NUCLEOTIDE SEQUENCE [LARGE SCALE GENOMIC DNA]</scope>
    <source>
        <strain evidence="1 2">COM-B</strain>
    </source>
</reference>
<name>A0A0N8PQM6_9CHLR</name>
<dbReference type="Proteomes" id="UP000050509">
    <property type="component" value="Unassembled WGS sequence"/>
</dbReference>
<comment type="caution">
    <text evidence="1">The sequence shown here is derived from an EMBL/GenBank/DDBJ whole genome shotgun (WGS) entry which is preliminary data.</text>
</comment>
<evidence type="ECO:0000313" key="2">
    <source>
        <dbReference type="Proteomes" id="UP000050509"/>
    </source>
</evidence>
<protein>
    <submittedName>
        <fullName evidence="1">Uncharacterized protein</fullName>
    </submittedName>
</protein>
<feature type="non-terminal residue" evidence="1">
    <location>
        <position position="1"/>
    </location>
</feature>
<keyword evidence="2" id="KW-1185">Reference proteome</keyword>
<accession>A0A0N8PQM6</accession>
<dbReference type="AlphaFoldDB" id="A0A0N8PQM6"/>
<organism evidence="1 2">
    <name type="scientific">Kouleothrix aurantiaca</name>
    <dbReference type="NCBI Taxonomy" id="186479"/>
    <lineage>
        <taxon>Bacteria</taxon>
        <taxon>Bacillati</taxon>
        <taxon>Chloroflexota</taxon>
        <taxon>Chloroflexia</taxon>
        <taxon>Chloroflexales</taxon>
        <taxon>Roseiflexineae</taxon>
        <taxon>Roseiflexaceae</taxon>
        <taxon>Kouleothrix</taxon>
    </lineage>
</organism>
<proteinExistence type="predicted"/>
<dbReference type="Gene3D" id="2.50.20.20">
    <property type="match status" value="1"/>
</dbReference>
<gene>
    <name evidence="1" type="ORF">SE17_42290</name>
</gene>